<evidence type="ECO:0000256" key="3">
    <source>
        <dbReference type="ARBA" id="ARBA00022989"/>
    </source>
</evidence>
<reference evidence="8 9" key="1">
    <citation type="submission" date="2018-02" db="EMBL/GenBank/DDBJ databases">
        <title>Genomic Encyclopedia of Archaeal and Bacterial Type Strains, Phase II (KMG-II): from individual species to whole genera.</title>
        <authorList>
            <person name="Goeker M."/>
        </authorList>
    </citation>
    <scope>NUCLEOTIDE SEQUENCE [LARGE SCALE GENOMIC DNA]</scope>
    <source>
        <strain evidence="8 9">YU 961-1</strain>
    </source>
</reference>
<gene>
    <name evidence="8" type="ORF">CLV40_12565</name>
</gene>
<dbReference type="Proteomes" id="UP000239203">
    <property type="component" value="Unassembled WGS sequence"/>
</dbReference>
<evidence type="ECO:0000259" key="7">
    <source>
        <dbReference type="PROSITE" id="PS51012"/>
    </source>
</evidence>
<keyword evidence="6" id="KW-0813">Transport</keyword>
<evidence type="ECO:0000256" key="1">
    <source>
        <dbReference type="ARBA" id="ARBA00004141"/>
    </source>
</evidence>
<evidence type="ECO:0000313" key="8">
    <source>
        <dbReference type="EMBL" id="PPK63730.1"/>
    </source>
</evidence>
<evidence type="ECO:0000256" key="6">
    <source>
        <dbReference type="RuleBase" id="RU361157"/>
    </source>
</evidence>
<protein>
    <recommendedName>
        <fullName evidence="6">Transport permease protein</fullName>
    </recommendedName>
</protein>
<proteinExistence type="inferred from homology"/>
<dbReference type="InterPro" id="IPR047817">
    <property type="entry name" value="ABC2_TM_bact-type"/>
</dbReference>
<feature type="transmembrane region" description="Helical" evidence="6">
    <location>
        <begin position="21"/>
        <end position="40"/>
    </location>
</feature>
<keyword evidence="9" id="KW-1185">Reference proteome</keyword>
<dbReference type="AlphaFoldDB" id="A0A2S6GEV6"/>
<dbReference type="InterPro" id="IPR000412">
    <property type="entry name" value="ABC_2_transport"/>
</dbReference>
<dbReference type="GO" id="GO:0140359">
    <property type="term" value="F:ABC-type transporter activity"/>
    <property type="evidence" value="ECO:0007669"/>
    <property type="project" value="InterPro"/>
</dbReference>
<dbReference type="InterPro" id="IPR013525">
    <property type="entry name" value="ABC2_TM"/>
</dbReference>
<sequence length="251" mass="26530">MRGYGALTGAGIRAAGRDLTTVFFTFAFPLVFLVVFGVIFSGQRVEETGRGYIDYIAPGVLSWGVANAAVFGVAFTLMQWRNDDILRLIRMTPTPLLSVLASRYALAVVMGLLQTLLFVGVALLPFLGLRLAGSWPLLIPLLLLAIVAFLAIGMIVGSVANTPEGVAAVANCVMLPMAFVSGSFFPVDMMPPWLAAISRALPLRYLNDGAAASLAGRGDLTEVAVAAAALGGFSLLFAAVALRVFRWSNDT</sequence>
<dbReference type="GO" id="GO:0043190">
    <property type="term" value="C:ATP-binding cassette (ABC) transporter complex"/>
    <property type="evidence" value="ECO:0007669"/>
    <property type="project" value="InterPro"/>
</dbReference>
<feature type="transmembrane region" description="Helical" evidence="6">
    <location>
        <begin position="138"/>
        <end position="159"/>
    </location>
</feature>
<dbReference type="GO" id="GO:0046677">
    <property type="term" value="P:response to antibiotic"/>
    <property type="evidence" value="ECO:0007669"/>
    <property type="project" value="UniProtKB-KW"/>
</dbReference>
<dbReference type="InterPro" id="IPR051784">
    <property type="entry name" value="Nod_factor_ABC_transporter"/>
</dbReference>
<accession>A0A2S6GEV6</accession>
<dbReference type="PANTHER" id="PTHR43229">
    <property type="entry name" value="NODULATION PROTEIN J"/>
    <property type="match status" value="1"/>
</dbReference>
<feature type="transmembrane region" description="Helical" evidence="6">
    <location>
        <begin position="101"/>
        <end position="126"/>
    </location>
</feature>
<organism evidence="8 9">
    <name type="scientific">Actinokineospora auranticolor</name>
    <dbReference type="NCBI Taxonomy" id="155976"/>
    <lineage>
        <taxon>Bacteria</taxon>
        <taxon>Bacillati</taxon>
        <taxon>Actinomycetota</taxon>
        <taxon>Actinomycetes</taxon>
        <taxon>Pseudonocardiales</taxon>
        <taxon>Pseudonocardiaceae</taxon>
        <taxon>Actinokineospora</taxon>
    </lineage>
</organism>
<dbReference type="PROSITE" id="PS51012">
    <property type="entry name" value="ABC_TM2"/>
    <property type="match status" value="1"/>
</dbReference>
<dbReference type="PIRSF" id="PIRSF006648">
    <property type="entry name" value="DrrB"/>
    <property type="match status" value="1"/>
</dbReference>
<dbReference type="PANTHER" id="PTHR43229:SF6">
    <property type="entry name" value="ABC-TYPE MULTIDRUG TRANSPORT SYSTEM, PERMEASE COMPONENT"/>
    <property type="match status" value="1"/>
</dbReference>
<dbReference type="EMBL" id="PTIX01000025">
    <property type="protein sequence ID" value="PPK63730.1"/>
    <property type="molecule type" value="Genomic_DNA"/>
</dbReference>
<keyword evidence="3 6" id="KW-1133">Transmembrane helix</keyword>
<dbReference type="RefSeq" id="WP_104482525.1">
    <property type="nucleotide sequence ID" value="NZ_CP154825.1"/>
</dbReference>
<dbReference type="Pfam" id="PF01061">
    <property type="entry name" value="ABC2_membrane"/>
    <property type="match status" value="1"/>
</dbReference>
<feature type="domain" description="ABC transmembrane type-2" evidence="7">
    <location>
        <begin position="20"/>
        <end position="248"/>
    </location>
</feature>
<feature type="transmembrane region" description="Helical" evidence="6">
    <location>
        <begin position="60"/>
        <end position="80"/>
    </location>
</feature>
<evidence type="ECO:0000256" key="2">
    <source>
        <dbReference type="ARBA" id="ARBA00022692"/>
    </source>
</evidence>
<feature type="transmembrane region" description="Helical" evidence="6">
    <location>
        <begin position="223"/>
        <end position="245"/>
    </location>
</feature>
<evidence type="ECO:0000313" key="9">
    <source>
        <dbReference type="Proteomes" id="UP000239203"/>
    </source>
</evidence>
<keyword evidence="5" id="KW-0046">Antibiotic resistance</keyword>
<comment type="similarity">
    <text evidence="6">Belongs to the ABC-2 integral membrane protein family.</text>
</comment>
<comment type="subcellular location">
    <subcellularLocation>
        <location evidence="6">Cell membrane</location>
        <topology evidence="6">Multi-pass membrane protein</topology>
    </subcellularLocation>
    <subcellularLocation>
        <location evidence="1">Membrane</location>
        <topology evidence="1">Multi-pass membrane protein</topology>
    </subcellularLocation>
</comment>
<keyword evidence="6" id="KW-1003">Cell membrane</keyword>
<dbReference type="OrthoDB" id="9778589at2"/>
<dbReference type="PRINTS" id="PR00164">
    <property type="entry name" value="ABC2TRNSPORT"/>
</dbReference>
<name>A0A2S6GEV6_9PSEU</name>
<keyword evidence="2 6" id="KW-0812">Transmembrane</keyword>
<keyword evidence="4 6" id="KW-0472">Membrane</keyword>
<evidence type="ECO:0000256" key="4">
    <source>
        <dbReference type="ARBA" id="ARBA00023136"/>
    </source>
</evidence>
<evidence type="ECO:0000256" key="5">
    <source>
        <dbReference type="ARBA" id="ARBA00023251"/>
    </source>
</evidence>
<comment type="caution">
    <text evidence="8">The sequence shown here is derived from an EMBL/GenBank/DDBJ whole genome shotgun (WGS) entry which is preliminary data.</text>
</comment>
<feature type="transmembrane region" description="Helical" evidence="6">
    <location>
        <begin position="166"/>
        <end position="185"/>
    </location>
</feature>